<keyword evidence="3" id="KW-1185">Reference proteome</keyword>
<sequence>MAEPNLSWDQIVQMCRQAHLEEEELVADAFQAEQLDLEAVEAEVAEAAERAQGRERLAAARTEIADARDELADARAALAEA</sequence>
<organism evidence="2 3">
    <name type="scientific">Lolium multiflorum</name>
    <name type="common">Italian ryegrass</name>
    <name type="synonym">Lolium perenne subsp. multiflorum</name>
    <dbReference type="NCBI Taxonomy" id="4521"/>
    <lineage>
        <taxon>Eukaryota</taxon>
        <taxon>Viridiplantae</taxon>
        <taxon>Streptophyta</taxon>
        <taxon>Embryophyta</taxon>
        <taxon>Tracheophyta</taxon>
        <taxon>Spermatophyta</taxon>
        <taxon>Magnoliopsida</taxon>
        <taxon>Liliopsida</taxon>
        <taxon>Poales</taxon>
        <taxon>Poaceae</taxon>
        <taxon>BOP clade</taxon>
        <taxon>Pooideae</taxon>
        <taxon>Poodae</taxon>
        <taxon>Poeae</taxon>
        <taxon>Poeae Chloroplast Group 2 (Poeae type)</taxon>
        <taxon>Loliodinae</taxon>
        <taxon>Loliinae</taxon>
        <taxon>Lolium</taxon>
    </lineage>
</organism>
<keyword evidence="1" id="KW-0175">Coiled coil</keyword>
<evidence type="ECO:0000256" key="1">
    <source>
        <dbReference type="SAM" id="Coils"/>
    </source>
</evidence>
<evidence type="ECO:0000313" key="2">
    <source>
        <dbReference type="EMBL" id="KAK1650114.1"/>
    </source>
</evidence>
<dbReference type="AlphaFoldDB" id="A0AAD8SDQ4"/>
<protein>
    <submittedName>
        <fullName evidence="2">Uncharacterized protein</fullName>
    </submittedName>
</protein>
<comment type="caution">
    <text evidence="2">The sequence shown here is derived from an EMBL/GenBank/DDBJ whole genome shotgun (WGS) entry which is preliminary data.</text>
</comment>
<proteinExistence type="predicted"/>
<evidence type="ECO:0000313" key="3">
    <source>
        <dbReference type="Proteomes" id="UP001231189"/>
    </source>
</evidence>
<feature type="coiled-coil region" evidence="1">
    <location>
        <begin position="30"/>
        <end position="77"/>
    </location>
</feature>
<dbReference type="Proteomes" id="UP001231189">
    <property type="component" value="Unassembled WGS sequence"/>
</dbReference>
<dbReference type="EMBL" id="JAUUTY010000004">
    <property type="protein sequence ID" value="KAK1650114.1"/>
    <property type="molecule type" value="Genomic_DNA"/>
</dbReference>
<gene>
    <name evidence="2" type="ORF">QYE76_067919</name>
</gene>
<accession>A0AAD8SDQ4</accession>
<name>A0AAD8SDQ4_LOLMU</name>
<reference evidence="2" key="1">
    <citation type="submission" date="2023-07" db="EMBL/GenBank/DDBJ databases">
        <title>A chromosome-level genome assembly of Lolium multiflorum.</title>
        <authorList>
            <person name="Chen Y."/>
            <person name="Copetti D."/>
            <person name="Kolliker R."/>
            <person name="Studer B."/>
        </authorList>
    </citation>
    <scope>NUCLEOTIDE SEQUENCE</scope>
    <source>
        <strain evidence="2">02402/16</strain>
        <tissue evidence="2">Leaf</tissue>
    </source>
</reference>